<proteinExistence type="predicted"/>
<dbReference type="InterPro" id="IPR050229">
    <property type="entry name" value="GlpE_sulfurtransferase"/>
</dbReference>
<comment type="caution">
    <text evidence="3">The sequence shown here is derived from an EMBL/GenBank/DDBJ whole genome shotgun (WGS) entry which is preliminary data.</text>
</comment>
<dbReference type="eggNOG" id="COG0607">
    <property type="taxonomic scope" value="Bacteria"/>
</dbReference>
<dbReference type="PANTHER" id="PTHR43031">
    <property type="entry name" value="FAD-DEPENDENT OXIDOREDUCTASE"/>
    <property type="match status" value="1"/>
</dbReference>
<feature type="transmembrane region" description="Helical" evidence="1">
    <location>
        <begin position="117"/>
        <end position="137"/>
    </location>
</feature>
<dbReference type="Pfam" id="PF00581">
    <property type="entry name" value="Rhodanese"/>
    <property type="match status" value="1"/>
</dbReference>
<name>A0A081B9C9_9HYPH</name>
<dbReference type="InterPro" id="IPR001763">
    <property type="entry name" value="Rhodanese-like_dom"/>
</dbReference>
<keyword evidence="1" id="KW-1133">Transmembrane helix</keyword>
<dbReference type="STRING" id="1333998.M2A_1146"/>
<dbReference type="AlphaFoldDB" id="A0A081B9C9"/>
<dbReference type="InterPro" id="IPR021309">
    <property type="entry name" value="YgaP-like_TM"/>
</dbReference>
<protein>
    <submittedName>
        <fullName evidence="3">Rhodanese domain-containing protein</fullName>
    </submittedName>
</protein>
<dbReference type="SMART" id="SM00450">
    <property type="entry name" value="RHOD"/>
    <property type="match status" value="1"/>
</dbReference>
<dbReference type="Gene3D" id="3.40.250.10">
    <property type="entry name" value="Rhodanese-like domain"/>
    <property type="match status" value="1"/>
</dbReference>
<feature type="domain" description="Rhodanese" evidence="2">
    <location>
        <begin position="16"/>
        <end position="103"/>
    </location>
</feature>
<dbReference type="EMBL" id="BBIO01000004">
    <property type="protein sequence ID" value="GAK44647.1"/>
    <property type="molecule type" value="Genomic_DNA"/>
</dbReference>
<keyword evidence="4" id="KW-1185">Reference proteome</keyword>
<organism evidence="3 4">
    <name type="scientific">Tepidicaulis marinus</name>
    <dbReference type="NCBI Taxonomy" id="1333998"/>
    <lineage>
        <taxon>Bacteria</taxon>
        <taxon>Pseudomonadati</taxon>
        <taxon>Pseudomonadota</taxon>
        <taxon>Alphaproteobacteria</taxon>
        <taxon>Hyphomicrobiales</taxon>
        <taxon>Parvibaculaceae</taxon>
        <taxon>Tepidicaulis</taxon>
    </lineage>
</organism>
<sequence>MTALKTITPQEAAKLVKEGASLIDIRGADEHARERIRGAENWPLDQLAPKSLTNPKGMIVYHCKTGMRTGANAQKLAEAASCEAFIVEGGLDAWKKAGLPVLADTSQPLEVNRQVQITAGALVLSGVVLGAAASPAFYLLSAFVGAGLMMAGITGWCGMARLLAIMPWNRRAA</sequence>
<dbReference type="InterPro" id="IPR036873">
    <property type="entry name" value="Rhodanese-like_dom_sf"/>
</dbReference>
<dbReference type="Gene3D" id="6.10.140.1340">
    <property type="match status" value="1"/>
</dbReference>
<keyword evidence="1" id="KW-0812">Transmembrane</keyword>
<evidence type="ECO:0000259" key="2">
    <source>
        <dbReference type="PROSITE" id="PS50206"/>
    </source>
</evidence>
<keyword evidence="1" id="KW-0472">Membrane</keyword>
<evidence type="ECO:0000313" key="4">
    <source>
        <dbReference type="Proteomes" id="UP000028702"/>
    </source>
</evidence>
<evidence type="ECO:0000313" key="3">
    <source>
        <dbReference type="EMBL" id="GAK44647.1"/>
    </source>
</evidence>
<accession>A0A081B9C9</accession>
<dbReference type="PANTHER" id="PTHR43031:SF7">
    <property type="entry name" value="NITRIC OXIDE REDUCTASE FLRD-NAD(+) REDUCTASE"/>
    <property type="match status" value="1"/>
</dbReference>
<dbReference type="PROSITE" id="PS50206">
    <property type="entry name" value="RHODANESE_3"/>
    <property type="match status" value="1"/>
</dbReference>
<feature type="transmembrane region" description="Helical" evidence="1">
    <location>
        <begin position="143"/>
        <end position="164"/>
    </location>
</feature>
<dbReference type="SUPFAM" id="SSF52821">
    <property type="entry name" value="Rhodanese/Cell cycle control phosphatase"/>
    <property type="match status" value="1"/>
</dbReference>
<evidence type="ECO:0000256" key="1">
    <source>
        <dbReference type="SAM" id="Phobius"/>
    </source>
</evidence>
<dbReference type="Proteomes" id="UP000028702">
    <property type="component" value="Unassembled WGS sequence"/>
</dbReference>
<reference evidence="3 4" key="1">
    <citation type="submission" date="2014-07" db="EMBL/GenBank/DDBJ databases">
        <title>Tepidicaulis marinum gen. nov., sp. nov., a novel marine bacterium denitrifying nitrate to nitrous oxide strictly under microaerobic conditions.</title>
        <authorList>
            <person name="Takeuchi M."/>
            <person name="Yamagishi T."/>
            <person name="Kamagata Y."/>
            <person name="Oshima K."/>
            <person name="Hattori M."/>
            <person name="Katayama T."/>
            <person name="Hanada S."/>
            <person name="Tamaki H."/>
            <person name="Marumo K."/>
            <person name="Maeda H."/>
            <person name="Nedachi M."/>
            <person name="Iwasaki W."/>
            <person name="Suwa Y."/>
            <person name="Sakata S."/>
        </authorList>
    </citation>
    <scope>NUCLEOTIDE SEQUENCE [LARGE SCALE GENOMIC DNA]</scope>
    <source>
        <strain evidence="3 4">MA2</strain>
    </source>
</reference>
<dbReference type="Pfam" id="PF11127">
    <property type="entry name" value="YgaP-like_TM"/>
    <property type="match status" value="1"/>
</dbReference>
<gene>
    <name evidence="3" type="ORF">M2A_1146</name>
</gene>